<feature type="region of interest" description="Disordered" evidence="1">
    <location>
        <begin position="340"/>
        <end position="537"/>
    </location>
</feature>
<dbReference type="GeneID" id="19968658"/>
<dbReference type="InParanoid" id="W2SGX2"/>
<dbReference type="Proteomes" id="UP000030752">
    <property type="component" value="Unassembled WGS sequence"/>
</dbReference>
<dbReference type="HOGENOM" id="CLU_507145_0_0_1"/>
<feature type="region of interest" description="Disordered" evidence="1">
    <location>
        <begin position="104"/>
        <end position="159"/>
    </location>
</feature>
<reference evidence="2 3" key="1">
    <citation type="submission" date="2013-03" db="EMBL/GenBank/DDBJ databases">
        <title>The Genome Sequence of Phialophora europaea CBS 101466.</title>
        <authorList>
            <consortium name="The Broad Institute Genomics Platform"/>
            <person name="Cuomo C."/>
            <person name="de Hoog S."/>
            <person name="Gorbushina A."/>
            <person name="Walker B."/>
            <person name="Young S.K."/>
            <person name="Zeng Q."/>
            <person name="Gargeya S."/>
            <person name="Fitzgerald M."/>
            <person name="Haas B."/>
            <person name="Abouelleil A."/>
            <person name="Allen A.W."/>
            <person name="Alvarado L."/>
            <person name="Arachchi H.M."/>
            <person name="Berlin A.M."/>
            <person name="Chapman S.B."/>
            <person name="Gainer-Dewar J."/>
            <person name="Goldberg J."/>
            <person name="Griggs A."/>
            <person name="Gujja S."/>
            <person name="Hansen M."/>
            <person name="Howarth C."/>
            <person name="Imamovic A."/>
            <person name="Ireland A."/>
            <person name="Larimer J."/>
            <person name="McCowan C."/>
            <person name="Murphy C."/>
            <person name="Pearson M."/>
            <person name="Poon T.W."/>
            <person name="Priest M."/>
            <person name="Roberts A."/>
            <person name="Saif S."/>
            <person name="Shea T."/>
            <person name="Sisk P."/>
            <person name="Sykes S."/>
            <person name="Wortman J."/>
            <person name="Nusbaum C."/>
            <person name="Birren B."/>
        </authorList>
    </citation>
    <scope>NUCLEOTIDE SEQUENCE [LARGE SCALE GENOMIC DNA]</scope>
    <source>
        <strain evidence="2 3">CBS 101466</strain>
    </source>
</reference>
<name>W2SGX2_CYPE1</name>
<dbReference type="AlphaFoldDB" id="W2SGX2"/>
<accession>W2SGX2</accession>
<dbReference type="eggNOG" id="ENOG502RZBP">
    <property type="taxonomic scope" value="Eukaryota"/>
</dbReference>
<dbReference type="EMBL" id="KB822711">
    <property type="protein sequence ID" value="ETN47129.1"/>
    <property type="molecule type" value="Genomic_DNA"/>
</dbReference>
<evidence type="ECO:0000313" key="2">
    <source>
        <dbReference type="EMBL" id="ETN47129.1"/>
    </source>
</evidence>
<dbReference type="OrthoDB" id="10665557at2759"/>
<evidence type="ECO:0000256" key="1">
    <source>
        <dbReference type="SAM" id="MobiDB-lite"/>
    </source>
</evidence>
<feature type="compositionally biased region" description="Low complexity" evidence="1">
    <location>
        <begin position="104"/>
        <end position="157"/>
    </location>
</feature>
<evidence type="ECO:0000313" key="3">
    <source>
        <dbReference type="Proteomes" id="UP000030752"/>
    </source>
</evidence>
<dbReference type="VEuPathDB" id="FungiDB:HMPREF1541_01319"/>
<dbReference type="RefSeq" id="XP_008711841.1">
    <property type="nucleotide sequence ID" value="XM_008713619.1"/>
</dbReference>
<organism evidence="2 3">
    <name type="scientific">Cyphellophora europaea (strain CBS 101466)</name>
    <name type="common">Phialophora europaea</name>
    <dbReference type="NCBI Taxonomy" id="1220924"/>
    <lineage>
        <taxon>Eukaryota</taxon>
        <taxon>Fungi</taxon>
        <taxon>Dikarya</taxon>
        <taxon>Ascomycota</taxon>
        <taxon>Pezizomycotina</taxon>
        <taxon>Eurotiomycetes</taxon>
        <taxon>Chaetothyriomycetidae</taxon>
        <taxon>Chaetothyriales</taxon>
        <taxon>Cyphellophoraceae</taxon>
        <taxon>Cyphellophora</taxon>
    </lineage>
</organism>
<keyword evidence="3" id="KW-1185">Reference proteome</keyword>
<proteinExistence type="predicted"/>
<protein>
    <submittedName>
        <fullName evidence="2">Uncharacterized protein</fullName>
    </submittedName>
</protein>
<sequence length="537" mass="55033">MKSTGLVAPLLAAGAAARYHARDVEMLAPRAIVDVDPNGAICPAFQTVSVIVQPIFYSEFIPYNTVIDPFRNGQPLTVLNAPTPVVVLSDFRNTFYSGYTIPSTSMSASSTASSTGASTDSTMSSMSSSETTSMSTTFETTSSVSSSTSAPSSTITSAPVLNLGDGFPDGVVTDLQDDFLVLGFTALARQPAKRAIQRRQQVGVTALPAVVVNLIDGDNTNSQDVPAEECDFATPLILDTGKLVSYDRAIAKQNGATEAVVGFLVNEGVNAVNASIRFVDGRLNWFAADGTGNANFFSCPNGLYAGFPNFQADGCTEVLAGAIGSQACINLVTALGRQVNPGFRYPRDDVTSSTMSSSTATESTSSMTESSTETTSTETTSTETTSTETTSTETTSVESTTTEATSTEPTSAETTSEESTSATETTAETTSAETTSAETTSATETTAETTSATETTAETSSSASETTAETSSSASETTAETSSSAASETTAETSSSASETTAETSSSSAESTITSASSSESSSVSTTESSASSTTSI</sequence>
<feature type="compositionally biased region" description="Low complexity" evidence="1">
    <location>
        <begin position="351"/>
        <end position="537"/>
    </location>
</feature>
<gene>
    <name evidence="2" type="ORF">HMPREF1541_01319</name>
</gene>